<evidence type="ECO:0000313" key="2">
    <source>
        <dbReference type="Proteomes" id="UP000268321"/>
    </source>
</evidence>
<protein>
    <submittedName>
        <fullName evidence="1">Uncharacterized protein</fullName>
    </submittedName>
</protein>
<name>A0A4P9ZA35_9ASCO</name>
<dbReference type="Pfam" id="PF12824">
    <property type="entry name" value="MRP-L20"/>
    <property type="match status" value="1"/>
</dbReference>
<dbReference type="InterPro" id="IPR024388">
    <property type="entry name" value="Ribosomal_mL58"/>
</dbReference>
<dbReference type="GO" id="GO:0003735">
    <property type="term" value="F:structural constituent of ribosome"/>
    <property type="evidence" value="ECO:0007669"/>
    <property type="project" value="TreeGrafter"/>
</dbReference>
<keyword evidence="2" id="KW-1185">Reference proteome</keyword>
<dbReference type="PANTHER" id="PTHR28266:SF1">
    <property type="entry name" value="LARGE RIBOSOMAL SUBUNIT PROTEIN ML58"/>
    <property type="match status" value="1"/>
</dbReference>
<dbReference type="PANTHER" id="PTHR28266">
    <property type="entry name" value="54S RIBOSOMAL PROTEIN L20, MITOCHONDRIAL"/>
    <property type="match status" value="1"/>
</dbReference>
<accession>A0A4P9ZA35</accession>
<evidence type="ECO:0000313" key="1">
    <source>
        <dbReference type="EMBL" id="RKP28881.1"/>
    </source>
</evidence>
<gene>
    <name evidence="1" type="ORF">METBISCDRAFT_28698</name>
</gene>
<dbReference type="Proteomes" id="UP000268321">
    <property type="component" value="Unassembled WGS sequence"/>
</dbReference>
<reference evidence="2" key="1">
    <citation type="journal article" date="2018" name="Nat. Microbiol.">
        <title>Leveraging single-cell genomics to expand the fungal tree of life.</title>
        <authorList>
            <person name="Ahrendt S.R."/>
            <person name="Quandt C.A."/>
            <person name="Ciobanu D."/>
            <person name="Clum A."/>
            <person name="Salamov A."/>
            <person name="Andreopoulos B."/>
            <person name="Cheng J.F."/>
            <person name="Woyke T."/>
            <person name="Pelin A."/>
            <person name="Henrissat B."/>
            <person name="Reynolds N.K."/>
            <person name="Benny G.L."/>
            <person name="Smith M.E."/>
            <person name="James T.Y."/>
            <person name="Grigoriev I.V."/>
        </authorList>
    </citation>
    <scope>NUCLEOTIDE SEQUENCE [LARGE SCALE GENOMIC DNA]</scope>
    <source>
        <strain evidence="2">Baker2002</strain>
    </source>
</reference>
<dbReference type="GO" id="GO:0005762">
    <property type="term" value="C:mitochondrial large ribosomal subunit"/>
    <property type="evidence" value="ECO:0007669"/>
    <property type="project" value="TreeGrafter"/>
</dbReference>
<dbReference type="OrthoDB" id="6021263at2759"/>
<dbReference type="EMBL" id="ML004546">
    <property type="protein sequence ID" value="RKP28881.1"/>
    <property type="molecule type" value="Genomic_DNA"/>
</dbReference>
<proteinExistence type="predicted"/>
<dbReference type="AlphaFoldDB" id="A0A4P9ZA35"/>
<organism evidence="1 2">
    <name type="scientific">Metschnikowia bicuspidata</name>
    <dbReference type="NCBI Taxonomy" id="27322"/>
    <lineage>
        <taxon>Eukaryota</taxon>
        <taxon>Fungi</taxon>
        <taxon>Dikarya</taxon>
        <taxon>Ascomycota</taxon>
        <taxon>Saccharomycotina</taxon>
        <taxon>Pichiomycetes</taxon>
        <taxon>Metschnikowiaceae</taxon>
        <taxon>Metschnikowia</taxon>
    </lineage>
</organism>
<sequence>MWKSAVRSYSIKNLPYESRPTNLYNPVRSAFNVKPKSTQGLIHNPPAAAPSLKDTPRAFVPKIDPRLTVLAEKYKTYTPEELADMPIIYAHKKEYNLTPEIVQEIIALRHEDPEKWSVAKLAQKFNVDTRKVNVITGFSKEKQEKVLSELQTVKSQWNAGKTSARHDRLRRKQMWLRAEF</sequence>